<evidence type="ECO:0000313" key="3">
    <source>
        <dbReference type="Proteomes" id="UP000712600"/>
    </source>
</evidence>
<feature type="region of interest" description="Disordered" evidence="1">
    <location>
        <begin position="1"/>
        <end position="24"/>
    </location>
</feature>
<feature type="compositionally biased region" description="Basic and acidic residues" evidence="1">
    <location>
        <begin position="60"/>
        <end position="97"/>
    </location>
</feature>
<accession>A0A8S9MYK1</accession>
<organism evidence="2 3">
    <name type="scientific">Brassica cretica</name>
    <name type="common">Mustard</name>
    <dbReference type="NCBI Taxonomy" id="69181"/>
    <lineage>
        <taxon>Eukaryota</taxon>
        <taxon>Viridiplantae</taxon>
        <taxon>Streptophyta</taxon>
        <taxon>Embryophyta</taxon>
        <taxon>Tracheophyta</taxon>
        <taxon>Spermatophyta</taxon>
        <taxon>Magnoliopsida</taxon>
        <taxon>eudicotyledons</taxon>
        <taxon>Gunneridae</taxon>
        <taxon>Pentapetalae</taxon>
        <taxon>rosids</taxon>
        <taxon>malvids</taxon>
        <taxon>Brassicales</taxon>
        <taxon>Brassicaceae</taxon>
        <taxon>Brassiceae</taxon>
        <taxon>Brassica</taxon>
    </lineage>
</organism>
<dbReference type="Proteomes" id="UP000712600">
    <property type="component" value="Unassembled WGS sequence"/>
</dbReference>
<feature type="region of interest" description="Disordered" evidence="1">
    <location>
        <begin position="57"/>
        <end position="97"/>
    </location>
</feature>
<proteinExistence type="predicted"/>
<sequence>MGEPSIMRFAPTGGEGKALASSGNLTLRNNQDEVIRRSDIEALIKLLKDNPVDTNVIEIPHLDPEGDNQAEHNQEDSTSHDRAEHHTQEDQDHHTTQEEPIVIASQPQPNNDQVATEEIYPYNLRPRVKCKTKKGRCLGPLEDQTTPHGLVKVLRQWRCHYKGQACMGWLRSQDNGDATTRDKHAWVG</sequence>
<protein>
    <submittedName>
        <fullName evidence="2">Uncharacterized protein</fullName>
    </submittedName>
</protein>
<dbReference type="AlphaFoldDB" id="A0A8S9MYK1"/>
<dbReference type="EMBL" id="QGKX02002183">
    <property type="protein sequence ID" value="KAF3486007.1"/>
    <property type="molecule type" value="Genomic_DNA"/>
</dbReference>
<comment type="caution">
    <text evidence="2">The sequence shown here is derived from an EMBL/GenBank/DDBJ whole genome shotgun (WGS) entry which is preliminary data.</text>
</comment>
<name>A0A8S9MYK1_BRACR</name>
<reference evidence="2" key="1">
    <citation type="submission" date="2019-12" db="EMBL/GenBank/DDBJ databases">
        <title>Genome sequencing and annotation of Brassica cretica.</title>
        <authorList>
            <person name="Studholme D.J."/>
            <person name="Sarris P."/>
        </authorList>
    </citation>
    <scope>NUCLEOTIDE SEQUENCE</scope>
    <source>
        <strain evidence="2">PFS-109/04</strain>
        <tissue evidence="2">Leaf</tissue>
    </source>
</reference>
<gene>
    <name evidence="2" type="ORF">F2Q69_00053408</name>
</gene>
<evidence type="ECO:0000313" key="2">
    <source>
        <dbReference type="EMBL" id="KAF3486007.1"/>
    </source>
</evidence>
<evidence type="ECO:0000256" key="1">
    <source>
        <dbReference type="SAM" id="MobiDB-lite"/>
    </source>
</evidence>